<accession>A0AB34CMZ4</accession>
<organism evidence="2 3">
    <name type="scientific">Candidatus Pantoea gossypiicola</name>
    <dbReference type="NCBI Taxonomy" id="2608008"/>
    <lineage>
        <taxon>Bacteria</taxon>
        <taxon>Pseudomonadati</taxon>
        <taxon>Pseudomonadota</taxon>
        <taxon>Gammaproteobacteria</taxon>
        <taxon>Enterobacterales</taxon>
        <taxon>Erwiniaceae</taxon>
        <taxon>Pantoea</taxon>
    </lineage>
</organism>
<keyword evidence="3" id="KW-1185">Reference proteome</keyword>
<feature type="transmembrane region" description="Helical" evidence="1">
    <location>
        <begin position="12"/>
        <end position="30"/>
    </location>
</feature>
<reference evidence="2 3" key="1">
    <citation type="submission" date="2019-09" db="EMBL/GenBank/DDBJ databases">
        <title>Genomic diversity of phyloplane-associated Pantoea species in Pakistan cotton crop.</title>
        <authorList>
            <person name="Tufail M.R."/>
            <person name="Cook D.R."/>
        </authorList>
    </citation>
    <scope>NUCLEOTIDE SEQUENCE [LARGE SCALE GENOMIC DNA]</scope>
    <source>
        <strain evidence="2 3">B_8</strain>
    </source>
</reference>
<sequence length="156" mass="16193">MSAALIKWCLTRILPGVLLCAVLAGSVWWLRHSGYQSGFAAAKSAGDVALASEKKARSDERQRISEATTAALLKARQSEQAQQSRADALAATLADKTAELAQARLLLGTQIDKAISDDNATAGKAGGCGFNGLGPHGVQLYENALGYGNGDARAGH</sequence>
<evidence type="ECO:0000313" key="3">
    <source>
        <dbReference type="Proteomes" id="UP000324255"/>
    </source>
</evidence>
<keyword evidence="1" id="KW-1133">Transmembrane helix</keyword>
<name>A0AB34CMZ4_9GAMM</name>
<gene>
    <name evidence="2" type="ORF">F3I20_07175</name>
</gene>
<dbReference type="AlphaFoldDB" id="A0AB34CMZ4"/>
<dbReference type="EMBL" id="VWVM01000004">
    <property type="protein sequence ID" value="KAA6126834.1"/>
    <property type="molecule type" value="Genomic_DNA"/>
</dbReference>
<evidence type="ECO:0000256" key="1">
    <source>
        <dbReference type="SAM" id="Phobius"/>
    </source>
</evidence>
<dbReference type="RefSeq" id="WP_150037366.1">
    <property type="nucleotide sequence ID" value="NZ_VWVM01000004.1"/>
</dbReference>
<evidence type="ECO:0000313" key="2">
    <source>
        <dbReference type="EMBL" id="KAA6126834.1"/>
    </source>
</evidence>
<keyword evidence="1" id="KW-0812">Transmembrane</keyword>
<protein>
    <submittedName>
        <fullName evidence="2">Uncharacterized protein</fullName>
    </submittedName>
</protein>
<proteinExistence type="predicted"/>
<dbReference type="Proteomes" id="UP000324255">
    <property type="component" value="Unassembled WGS sequence"/>
</dbReference>
<keyword evidence="1" id="KW-0472">Membrane</keyword>
<comment type="caution">
    <text evidence="2">The sequence shown here is derived from an EMBL/GenBank/DDBJ whole genome shotgun (WGS) entry which is preliminary data.</text>
</comment>